<dbReference type="CDD" id="cd16630">
    <property type="entry name" value="RING-HC_RBR_RNF216"/>
    <property type="match status" value="1"/>
</dbReference>
<comment type="pathway">
    <text evidence="1">Protein modification; protein ubiquitination.</text>
</comment>
<evidence type="ECO:0000256" key="6">
    <source>
        <dbReference type="ARBA" id="ARBA00022786"/>
    </source>
</evidence>
<evidence type="ECO:0000256" key="4">
    <source>
        <dbReference type="ARBA" id="ARBA00022737"/>
    </source>
</evidence>
<dbReference type="InterPro" id="IPR047544">
    <property type="entry name" value="RING-HC_RBR_RNF216"/>
</dbReference>
<keyword evidence="2" id="KW-0808">Transferase</keyword>
<keyword evidence="5" id="KW-0863">Zinc-finger</keyword>
<dbReference type="PANTHER" id="PTHR22770">
    <property type="entry name" value="UBIQUITIN CONJUGATING ENZYME 7 INTERACTING PROTEIN-RELATED"/>
    <property type="match status" value="1"/>
</dbReference>
<dbReference type="EMBL" id="CAICTM010000167">
    <property type="protein sequence ID" value="CAB9503516.1"/>
    <property type="molecule type" value="Genomic_DNA"/>
</dbReference>
<dbReference type="Pfam" id="PF26191">
    <property type="entry name" value="RING-HC_RBR_RNF216"/>
    <property type="match status" value="1"/>
</dbReference>
<reference evidence="11" key="1">
    <citation type="submission" date="2020-06" db="EMBL/GenBank/DDBJ databases">
        <authorList>
            <consortium name="Plant Systems Biology data submission"/>
        </authorList>
    </citation>
    <scope>NUCLEOTIDE SEQUENCE</scope>
    <source>
        <strain evidence="11">D6</strain>
    </source>
</reference>
<evidence type="ECO:0000313" key="11">
    <source>
        <dbReference type="EMBL" id="CAB9503516.1"/>
    </source>
</evidence>
<evidence type="ECO:0000256" key="1">
    <source>
        <dbReference type="ARBA" id="ARBA00004906"/>
    </source>
</evidence>
<feature type="region of interest" description="Disordered" evidence="9">
    <location>
        <begin position="131"/>
        <end position="173"/>
    </location>
</feature>
<dbReference type="InterPro" id="IPR047546">
    <property type="entry name" value="Rcat_RBR_RNF216"/>
</dbReference>
<dbReference type="InterPro" id="IPR044066">
    <property type="entry name" value="TRIAD_supradom"/>
</dbReference>
<feature type="domain" description="RING-type" evidence="10">
    <location>
        <begin position="182"/>
        <end position="401"/>
    </location>
</feature>
<dbReference type="OrthoDB" id="10009520at2759"/>
<evidence type="ECO:0000313" key="12">
    <source>
        <dbReference type="Proteomes" id="UP001153069"/>
    </source>
</evidence>
<dbReference type="PROSITE" id="PS51873">
    <property type="entry name" value="TRIAD"/>
    <property type="match status" value="1"/>
</dbReference>
<evidence type="ECO:0000256" key="5">
    <source>
        <dbReference type="ARBA" id="ARBA00022771"/>
    </source>
</evidence>
<dbReference type="CDD" id="cd20353">
    <property type="entry name" value="Rcat_RBR_RNF216"/>
    <property type="match status" value="1"/>
</dbReference>
<evidence type="ECO:0000256" key="7">
    <source>
        <dbReference type="ARBA" id="ARBA00022833"/>
    </source>
</evidence>
<dbReference type="PANTHER" id="PTHR22770:SF47">
    <property type="entry name" value="E3 UBIQUITIN-PROTEIN LIGASE RNF216"/>
    <property type="match status" value="1"/>
</dbReference>
<evidence type="ECO:0000259" key="10">
    <source>
        <dbReference type="PROSITE" id="PS51873"/>
    </source>
</evidence>
<feature type="compositionally biased region" description="Polar residues" evidence="9">
    <location>
        <begin position="160"/>
        <end position="173"/>
    </location>
</feature>
<dbReference type="Proteomes" id="UP001153069">
    <property type="component" value="Unassembled WGS sequence"/>
</dbReference>
<keyword evidence="11" id="KW-0436">Ligase</keyword>
<keyword evidence="3" id="KW-0479">Metal-binding</keyword>
<keyword evidence="4" id="KW-0677">Repeat</keyword>
<evidence type="ECO:0000256" key="9">
    <source>
        <dbReference type="SAM" id="MobiDB-lite"/>
    </source>
</evidence>
<comment type="caution">
    <text evidence="11">The sequence shown here is derived from an EMBL/GenBank/DDBJ whole genome shotgun (WGS) entry which is preliminary data.</text>
</comment>
<evidence type="ECO:0000256" key="2">
    <source>
        <dbReference type="ARBA" id="ARBA00022679"/>
    </source>
</evidence>
<sequence>MSSYHESKAYKSEAIEVLKHLFPLISVAAIGAVFLQNEHEFEPAYTALRGVQDIILNDRKASRRDGRHQSIVNQLSFLRGVHRIELKGKRISACGHPYPSSEKLLTELRRNSIEGFQTTKIETVAVGPVATKHPPTVSASHKTAASFAKKESDRNDDTLQPKQDGTVNTASSEQQWQNLDADDWTCQCCFCDYSFDEMVACSEATHFFCKQCVSGYAKEELYGNDRSGLTCMSSDGCQGTYQAEMLEKALSPKTMKNMAEHSYRTEVGKSEMEDDIWTCQKCGCLAVLDVDAKKASYVQCPGPGCYHKSCPLCKEDPHDGKTCQEFKAENERSNAHARIADAMSAAVMRSCPNCGTNIIKSAGCNKMKCSCGTKFCYVCRQVIVDYSHFCLTPLCNHTSCGKCVLFTDSVADDRRARRDAGRKEQEALGAAAADLSLLSPEKKPAATTGKGTAGRFGPPLQPQNNAAPNYEAYLAQFRARQAEARVQAEARRRIAIARAEIENQRRRAMDARAEAENQRRAHAGLWGGGNNSPFYGLFGRNNGFFPN</sequence>
<organism evidence="11 12">
    <name type="scientific">Seminavis robusta</name>
    <dbReference type="NCBI Taxonomy" id="568900"/>
    <lineage>
        <taxon>Eukaryota</taxon>
        <taxon>Sar</taxon>
        <taxon>Stramenopiles</taxon>
        <taxon>Ochrophyta</taxon>
        <taxon>Bacillariophyta</taxon>
        <taxon>Bacillariophyceae</taxon>
        <taxon>Bacillariophycidae</taxon>
        <taxon>Naviculales</taxon>
        <taxon>Naviculaceae</taxon>
        <taxon>Seminavis</taxon>
    </lineage>
</organism>
<dbReference type="Gene3D" id="3.30.40.10">
    <property type="entry name" value="Zinc/RING finger domain, C3HC4 (zinc finger)"/>
    <property type="match status" value="1"/>
</dbReference>
<proteinExistence type="predicted"/>
<dbReference type="GO" id="GO:0016874">
    <property type="term" value="F:ligase activity"/>
    <property type="evidence" value="ECO:0007669"/>
    <property type="project" value="UniProtKB-KW"/>
</dbReference>
<dbReference type="InterPro" id="IPR051628">
    <property type="entry name" value="LUBAC_E3_Ligases"/>
</dbReference>
<dbReference type="AlphaFoldDB" id="A0A9N8H765"/>
<evidence type="ECO:0000256" key="3">
    <source>
        <dbReference type="ARBA" id="ARBA00022723"/>
    </source>
</evidence>
<dbReference type="Gene3D" id="1.20.120.1750">
    <property type="match status" value="1"/>
</dbReference>
<dbReference type="SUPFAM" id="SSF57850">
    <property type="entry name" value="RING/U-box"/>
    <property type="match status" value="2"/>
</dbReference>
<accession>A0A9N8H765</accession>
<name>A0A9N8H765_9STRA</name>
<dbReference type="GO" id="GO:0016740">
    <property type="term" value="F:transferase activity"/>
    <property type="evidence" value="ECO:0007669"/>
    <property type="project" value="UniProtKB-KW"/>
</dbReference>
<evidence type="ECO:0000256" key="8">
    <source>
        <dbReference type="SAM" id="Coils"/>
    </source>
</evidence>
<keyword evidence="12" id="KW-1185">Reference proteome</keyword>
<feature type="coiled-coil region" evidence="8">
    <location>
        <begin position="487"/>
        <end position="521"/>
    </location>
</feature>
<keyword evidence="7" id="KW-0862">Zinc</keyword>
<gene>
    <name evidence="11" type="ORF">SEMRO_168_G074770.1</name>
</gene>
<keyword evidence="8" id="KW-0175">Coiled coil</keyword>
<protein>
    <submittedName>
        <fullName evidence="11">Protein ligase RNF216</fullName>
    </submittedName>
</protein>
<feature type="compositionally biased region" description="Basic and acidic residues" evidence="9">
    <location>
        <begin position="148"/>
        <end position="159"/>
    </location>
</feature>
<dbReference type="Pfam" id="PF26200">
    <property type="entry name" value="Rcat_RNF216"/>
    <property type="match status" value="1"/>
</dbReference>
<feature type="region of interest" description="Disordered" evidence="9">
    <location>
        <begin position="441"/>
        <end position="462"/>
    </location>
</feature>
<keyword evidence="6" id="KW-0833">Ubl conjugation pathway</keyword>
<dbReference type="GO" id="GO:0008270">
    <property type="term" value="F:zinc ion binding"/>
    <property type="evidence" value="ECO:0007669"/>
    <property type="project" value="UniProtKB-KW"/>
</dbReference>
<dbReference type="InterPro" id="IPR013083">
    <property type="entry name" value="Znf_RING/FYVE/PHD"/>
</dbReference>